<proteinExistence type="predicted"/>
<protein>
    <submittedName>
        <fullName evidence="1">Uncharacterized protein</fullName>
    </submittedName>
</protein>
<dbReference type="KEGG" id="caul:KCG34_18380"/>
<dbReference type="EMBL" id="CP073078">
    <property type="protein sequence ID" value="QUD87019.1"/>
    <property type="molecule type" value="Genomic_DNA"/>
</dbReference>
<gene>
    <name evidence="1" type="ORF">KCG34_18380</name>
</gene>
<dbReference type="Proteomes" id="UP000676409">
    <property type="component" value="Chromosome"/>
</dbReference>
<dbReference type="AlphaFoldDB" id="A0A975FXF7"/>
<evidence type="ECO:0000313" key="1">
    <source>
        <dbReference type="EMBL" id="QUD87019.1"/>
    </source>
</evidence>
<evidence type="ECO:0000313" key="2">
    <source>
        <dbReference type="Proteomes" id="UP000676409"/>
    </source>
</evidence>
<dbReference type="RefSeq" id="WP_211937071.1">
    <property type="nucleotide sequence ID" value="NZ_CP073078.1"/>
</dbReference>
<reference evidence="1" key="1">
    <citation type="submission" date="2021-04" db="EMBL/GenBank/DDBJ databases">
        <title>The complete genome sequence of Caulobacter sp. S6.</title>
        <authorList>
            <person name="Tang Y."/>
            <person name="Ouyang W."/>
            <person name="Liu Q."/>
            <person name="Huang B."/>
            <person name="Guo Z."/>
            <person name="Lei P."/>
        </authorList>
    </citation>
    <scope>NUCLEOTIDE SEQUENCE</scope>
    <source>
        <strain evidence="1">S6</strain>
    </source>
</reference>
<sequence>MTAVLYPVARNAEAALSRPLGRAARAAEAQALAHSGVKFAQEMVGPAFDTREAALAAFKGHIEEDGAGGVPPEDRYCLLREVVDAPPPPPGRGALPLKPVYRDGRRWPTPRSRPKTVWRLSISYWRIAPEVAAEPPPAERNAALLERMERPMRAAKPQKALDIGLFEVRPPEAPHILMPDE</sequence>
<keyword evidence="2" id="KW-1185">Reference proteome</keyword>
<accession>A0A975FXF7</accession>
<name>A0A975FXF7_9CAUL</name>
<organism evidence="1 2">
    <name type="scientific">Phenylobacterium montanum</name>
    <dbReference type="NCBI Taxonomy" id="2823693"/>
    <lineage>
        <taxon>Bacteria</taxon>
        <taxon>Pseudomonadati</taxon>
        <taxon>Pseudomonadota</taxon>
        <taxon>Alphaproteobacteria</taxon>
        <taxon>Caulobacterales</taxon>
        <taxon>Caulobacteraceae</taxon>
        <taxon>Phenylobacterium</taxon>
    </lineage>
</organism>